<dbReference type="InterPro" id="IPR029058">
    <property type="entry name" value="AB_hydrolase_fold"/>
</dbReference>
<dbReference type="PATRIC" id="fig|1246995.3.peg.2972"/>
<dbReference type="InterPro" id="IPR050266">
    <property type="entry name" value="AB_hydrolase_sf"/>
</dbReference>
<keyword evidence="3" id="KW-1185">Reference proteome</keyword>
<dbReference type="RefSeq" id="WP_023361268.1">
    <property type="nucleotide sequence ID" value="NC_022657.1"/>
</dbReference>
<feature type="domain" description="AB hydrolase-1" evidence="1">
    <location>
        <begin position="31"/>
        <end position="164"/>
    </location>
</feature>
<proteinExistence type="predicted"/>
<dbReference type="GO" id="GO:0003824">
    <property type="term" value="F:catalytic activity"/>
    <property type="evidence" value="ECO:0007669"/>
    <property type="project" value="UniProtKB-ARBA"/>
</dbReference>
<reference evidence="2 3" key="1">
    <citation type="journal article" date="2014" name="J. Biotechnol.">
        <title>Complete genome sequence of the actinobacterium Actinoplanes friuliensis HAG 010964, producer of the lipopeptide antibiotic friulimycin.</title>
        <authorList>
            <person name="Ruckert C."/>
            <person name="Szczepanowski R."/>
            <person name="Albersmeier A."/>
            <person name="Goesmann A."/>
            <person name="Fischer N."/>
            <person name="Steinkamper A."/>
            <person name="Puhler A."/>
            <person name="Biener R."/>
            <person name="Schwartz D."/>
            <person name="Kalinowski J."/>
        </authorList>
    </citation>
    <scope>NUCLEOTIDE SEQUENCE [LARGE SCALE GENOMIC DNA]</scope>
    <source>
        <strain evidence="2 3">DSM 7358</strain>
    </source>
</reference>
<dbReference type="HOGENOM" id="CLU_1222632_0_0_11"/>
<dbReference type="Pfam" id="PF12697">
    <property type="entry name" value="Abhydrolase_6"/>
    <property type="match status" value="1"/>
</dbReference>
<dbReference type="PANTHER" id="PTHR43798:SF33">
    <property type="entry name" value="HYDROLASE, PUTATIVE (AFU_ORTHOLOGUE AFUA_2G14860)-RELATED"/>
    <property type="match status" value="1"/>
</dbReference>
<organism evidence="2 3">
    <name type="scientific">Actinoplanes friuliensis DSM 7358</name>
    <dbReference type="NCBI Taxonomy" id="1246995"/>
    <lineage>
        <taxon>Bacteria</taxon>
        <taxon>Bacillati</taxon>
        <taxon>Actinomycetota</taxon>
        <taxon>Actinomycetes</taxon>
        <taxon>Micromonosporales</taxon>
        <taxon>Micromonosporaceae</taxon>
        <taxon>Actinoplanes</taxon>
    </lineage>
</organism>
<dbReference type="Gene3D" id="3.40.50.1820">
    <property type="entry name" value="alpha/beta hydrolase"/>
    <property type="match status" value="1"/>
</dbReference>
<protein>
    <recommendedName>
        <fullName evidence="1">AB hydrolase-1 domain-containing protein</fullName>
    </recommendedName>
</protein>
<dbReference type="GO" id="GO:0016020">
    <property type="term" value="C:membrane"/>
    <property type="evidence" value="ECO:0007669"/>
    <property type="project" value="TreeGrafter"/>
</dbReference>
<name>U5VWG8_9ACTN</name>
<sequence length="226" mass="24153">MNATEPLPPRRSTHTFGPWAYDRWGDTGRPVVLLHSLLFDRRVWWPVAADLAAYCVVIAPDLPGHGNSAAREGLAPAQLACEIAELVHSLDLRRAPVVVGHGTSALIATAFAASYAIHTLVTADEMDPCHVNTAEQLLAAIRPQEVPAVYRPYAMAPPDCVLFSAYRTAGLGAEHPSAPADVPHVLVSSGSPGCDTGTGELRYTAAARMPQLSDPYRFAADLRALL</sequence>
<dbReference type="STRING" id="1246995.AFR_14635"/>
<accession>U5VWG8</accession>
<dbReference type="EMBL" id="CP006272">
    <property type="protein sequence ID" value="AGZ41209.1"/>
    <property type="molecule type" value="Genomic_DNA"/>
</dbReference>
<evidence type="ECO:0000259" key="1">
    <source>
        <dbReference type="Pfam" id="PF12697"/>
    </source>
</evidence>
<evidence type="ECO:0000313" key="3">
    <source>
        <dbReference type="Proteomes" id="UP000017746"/>
    </source>
</evidence>
<dbReference type="AlphaFoldDB" id="U5VWG8"/>
<dbReference type="SUPFAM" id="SSF53474">
    <property type="entry name" value="alpha/beta-Hydrolases"/>
    <property type="match status" value="1"/>
</dbReference>
<dbReference type="Proteomes" id="UP000017746">
    <property type="component" value="Chromosome"/>
</dbReference>
<dbReference type="KEGG" id="afs:AFR_14635"/>
<dbReference type="eggNOG" id="COG0596">
    <property type="taxonomic scope" value="Bacteria"/>
</dbReference>
<dbReference type="InterPro" id="IPR000073">
    <property type="entry name" value="AB_hydrolase_1"/>
</dbReference>
<gene>
    <name evidence="2" type="ORF">AFR_14635</name>
</gene>
<dbReference type="PANTHER" id="PTHR43798">
    <property type="entry name" value="MONOACYLGLYCEROL LIPASE"/>
    <property type="match status" value="1"/>
</dbReference>
<dbReference type="OrthoDB" id="3291142at2"/>
<evidence type="ECO:0000313" key="2">
    <source>
        <dbReference type="EMBL" id="AGZ41209.1"/>
    </source>
</evidence>